<organism evidence="10 11">
    <name type="scientific">Piscinibacter sakaiensis</name>
    <name type="common">Ideonella sakaiensis</name>
    <dbReference type="NCBI Taxonomy" id="1547922"/>
    <lineage>
        <taxon>Bacteria</taxon>
        <taxon>Pseudomonadati</taxon>
        <taxon>Pseudomonadota</taxon>
        <taxon>Betaproteobacteria</taxon>
        <taxon>Burkholderiales</taxon>
        <taxon>Sphaerotilaceae</taxon>
        <taxon>Piscinibacter</taxon>
    </lineage>
</organism>
<comment type="subcellular location">
    <subcellularLocation>
        <location evidence="1">Membrane</location>
        <topology evidence="1">Multi-pass membrane protein</topology>
    </subcellularLocation>
</comment>
<feature type="transmembrane region" description="Helical" evidence="7">
    <location>
        <begin position="407"/>
        <end position="428"/>
    </location>
</feature>
<accession>A0A0K8NVZ8</accession>
<dbReference type="InterPro" id="IPR028250">
    <property type="entry name" value="DsbDN"/>
</dbReference>
<evidence type="ECO:0000259" key="9">
    <source>
        <dbReference type="Pfam" id="PF11412"/>
    </source>
</evidence>
<dbReference type="Pfam" id="PF13899">
    <property type="entry name" value="Thioredoxin_7"/>
    <property type="match status" value="1"/>
</dbReference>
<evidence type="ECO:0000259" key="8">
    <source>
        <dbReference type="Pfam" id="PF02683"/>
    </source>
</evidence>
<sequence length="764" mass="78353">MDLPTPRAAAAPTASRPPRGLRLLLQAATAAAALGAAALAAAQPVKTEHVTAELVAATTAVEPGRPARIGLRLQHIPHWHTYWRNPGDSGLPTTLNWTTLPPGVQPGEIAWPAPQRLPIGPLVNYGYEGDLLLPLDVAIPATARPGSTLRLTAEANWLVCNDVCIPENATLSIALPVAEAGVTPGQTALAPAFERAAAEAARPLPGWTAALQHAGEELLLTLEPAAGSPPPARRPVLHVFPYTEQLVEPARHELYRTARGYALRMSLAANAVLPARFDGIAVVQGPEGATPPPWDAPGRSAEFSAPVTAVASLALPAGAERLDAGPGAGLATGGAAAGGREAPAAAGGGEAPAAAGAATLGLAAALLLAFVGGMVLNLMPCVFPVLSIKLLGLAQHEGSPAALRRHALAYAAGVLASFLALAGLLLALRAAGSAVGWGFQLQEPGVVFVLALLFFALGLNLMGAFEFGTWLPSGLAGWRARRPGAEAFASGVLAVVAASPCTAPFMGAALGYAVTQSAATALAVFAALGAGMALPYVLLVLLPGWRARLPRPGPWMLRLKQFLAFPLFATVVWLVWVLGLQAGIDGAAKALLALVGLAFAVWLAGSLRARPAAGRGLAAAALALWVGLVAWGWPATPSAQAAGGAAAAGAAEARWQPYSDAGLQRLLGEGRTVFVDFTAAWCVSCQVNKRLVLNTDATQQAFADAGVTLMRADWTRRDAEITAALARLGRNGVPVYALIRPGREPVLLPEILTAGLVREALAAR</sequence>
<dbReference type="Proteomes" id="UP000037660">
    <property type="component" value="Unassembled WGS sequence"/>
</dbReference>
<feature type="transmembrane region" description="Helical" evidence="7">
    <location>
        <begin position="360"/>
        <end position="386"/>
    </location>
</feature>
<feature type="transmembrane region" description="Helical" evidence="7">
    <location>
        <begin position="562"/>
        <end position="580"/>
    </location>
</feature>
<feature type="domain" description="Cytochrome C biogenesis protein transmembrane" evidence="8">
    <location>
        <begin position="365"/>
        <end position="575"/>
    </location>
</feature>
<keyword evidence="5 7" id="KW-0472">Membrane</keyword>
<evidence type="ECO:0000256" key="1">
    <source>
        <dbReference type="ARBA" id="ARBA00004141"/>
    </source>
</evidence>
<dbReference type="Gene3D" id="3.40.30.10">
    <property type="entry name" value="Glutaredoxin"/>
    <property type="match status" value="1"/>
</dbReference>
<feature type="transmembrane region" description="Helical" evidence="7">
    <location>
        <begin position="520"/>
        <end position="542"/>
    </location>
</feature>
<evidence type="ECO:0000256" key="6">
    <source>
        <dbReference type="ARBA" id="ARBA00023284"/>
    </source>
</evidence>
<dbReference type="PROSITE" id="PS00194">
    <property type="entry name" value="THIOREDOXIN_1"/>
    <property type="match status" value="1"/>
</dbReference>
<evidence type="ECO:0000313" key="11">
    <source>
        <dbReference type="Proteomes" id="UP000037660"/>
    </source>
</evidence>
<feature type="transmembrane region" description="Helical" evidence="7">
    <location>
        <begin position="586"/>
        <end position="604"/>
    </location>
</feature>
<dbReference type="RefSeq" id="WP_054018576.1">
    <property type="nucleotide sequence ID" value="NZ_BBYR01000007.1"/>
</dbReference>
<dbReference type="GO" id="GO:0017004">
    <property type="term" value="P:cytochrome complex assembly"/>
    <property type="evidence" value="ECO:0007669"/>
    <property type="project" value="UniProtKB-KW"/>
</dbReference>
<feature type="transmembrane region" description="Helical" evidence="7">
    <location>
        <begin position="616"/>
        <end position="633"/>
    </location>
</feature>
<comment type="caution">
    <text evidence="10">The sequence shown here is derived from an EMBL/GenBank/DDBJ whole genome shotgun (WGS) entry which is preliminary data.</text>
</comment>
<gene>
    <name evidence="10" type="ORF">ISF6_4634</name>
</gene>
<dbReference type="SUPFAM" id="SSF52833">
    <property type="entry name" value="Thioredoxin-like"/>
    <property type="match status" value="1"/>
</dbReference>
<dbReference type="PANTHER" id="PTHR32234">
    <property type="entry name" value="THIOL:DISULFIDE INTERCHANGE PROTEIN DSBD"/>
    <property type="match status" value="1"/>
</dbReference>
<evidence type="ECO:0000256" key="5">
    <source>
        <dbReference type="ARBA" id="ARBA00023136"/>
    </source>
</evidence>
<evidence type="ECO:0000256" key="2">
    <source>
        <dbReference type="ARBA" id="ARBA00022692"/>
    </source>
</evidence>
<keyword evidence="2 7" id="KW-0812">Transmembrane</keyword>
<dbReference type="InterPro" id="IPR036249">
    <property type="entry name" value="Thioredoxin-like_sf"/>
</dbReference>
<name>A0A0K8NVZ8_PISS1</name>
<dbReference type="EMBL" id="BBYR01000007">
    <property type="protein sequence ID" value="GAP34459.1"/>
    <property type="molecule type" value="Genomic_DNA"/>
</dbReference>
<feature type="transmembrane region" description="Helical" evidence="7">
    <location>
        <begin position="448"/>
        <end position="471"/>
    </location>
</feature>
<dbReference type="OrthoDB" id="9811036at2"/>
<reference evidence="11" key="1">
    <citation type="submission" date="2015-07" db="EMBL/GenBank/DDBJ databases">
        <title>Discovery of a poly(ethylene terephthalate assimilation.</title>
        <authorList>
            <person name="Yoshida S."/>
            <person name="Hiraga K."/>
            <person name="Takehana T."/>
            <person name="Taniguchi I."/>
            <person name="Yamaji H."/>
            <person name="Maeda Y."/>
            <person name="Toyohara K."/>
            <person name="Miyamoto K."/>
            <person name="Kimura Y."/>
            <person name="Oda K."/>
        </authorList>
    </citation>
    <scope>NUCLEOTIDE SEQUENCE [LARGE SCALE GENOMIC DNA]</scope>
    <source>
        <strain evidence="11">NBRC 110686 / TISTR 2288 / 201-F6</strain>
    </source>
</reference>
<evidence type="ECO:0000256" key="4">
    <source>
        <dbReference type="ARBA" id="ARBA00022989"/>
    </source>
</evidence>
<evidence type="ECO:0000313" key="10">
    <source>
        <dbReference type="EMBL" id="GAP34459.1"/>
    </source>
</evidence>
<keyword evidence="6" id="KW-0676">Redox-active center</keyword>
<keyword evidence="11" id="KW-1185">Reference proteome</keyword>
<dbReference type="GO" id="GO:0016020">
    <property type="term" value="C:membrane"/>
    <property type="evidence" value="ECO:0007669"/>
    <property type="project" value="UniProtKB-SubCell"/>
</dbReference>
<keyword evidence="4 7" id="KW-1133">Transmembrane helix</keyword>
<evidence type="ECO:0000256" key="7">
    <source>
        <dbReference type="SAM" id="Phobius"/>
    </source>
</evidence>
<dbReference type="AlphaFoldDB" id="A0A0K8NVZ8"/>
<dbReference type="GO" id="GO:0045454">
    <property type="term" value="P:cell redox homeostasis"/>
    <property type="evidence" value="ECO:0007669"/>
    <property type="project" value="TreeGrafter"/>
</dbReference>
<dbReference type="STRING" id="1547922.ISF6_4634"/>
<reference evidence="10 11" key="2">
    <citation type="journal article" date="2016" name="Science">
        <title>A bacterium that degrades and assimilates poly(ethylene terephthalate).</title>
        <authorList>
            <person name="Yoshida S."/>
            <person name="Hiraga K."/>
            <person name="Takehana T."/>
            <person name="Taniguchi I."/>
            <person name="Yamaji H."/>
            <person name="Maeda Y."/>
            <person name="Toyohara K."/>
            <person name="Miyamoto K."/>
            <person name="Kimura Y."/>
            <person name="Oda K."/>
        </authorList>
    </citation>
    <scope>NUCLEOTIDE SEQUENCE [LARGE SCALE GENOMIC DNA]</scope>
    <source>
        <strain evidence="11">NBRC 110686 / TISTR 2288 / 201-F6</strain>
    </source>
</reference>
<dbReference type="GO" id="GO:0015035">
    <property type="term" value="F:protein-disulfide reductase activity"/>
    <property type="evidence" value="ECO:0007669"/>
    <property type="project" value="TreeGrafter"/>
</dbReference>
<feature type="domain" description="Thiol:disulfide interchange protein DsbD N-terminal" evidence="9">
    <location>
        <begin position="56"/>
        <end position="171"/>
    </location>
</feature>
<dbReference type="InterPro" id="IPR017937">
    <property type="entry name" value="Thioredoxin_CS"/>
</dbReference>
<proteinExistence type="predicted"/>
<dbReference type="InterPro" id="IPR003834">
    <property type="entry name" value="Cyt_c_assmbl_TM_dom"/>
</dbReference>
<evidence type="ECO:0000256" key="3">
    <source>
        <dbReference type="ARBA" id="ARBA00022748"/>
    </source>
</evidence>
<feature type="transmembrane region" description="Helical" evidence="7">
    <location>
        <begin position="492"/>
        <end position="514"/>
    </location>
</feature>
<dbReference type="Pfam" id="PF02683">
    <property type="entry name" value="DsbD_TM"/>
    <property type="match status" value="1"/>
</dbReference>
<protein>
    <submittedName>
        <fullName evidence="10">Cytochrome c-type biogenesis protein DsbD</fullName>
    </submittedName>
</protein>
<keyword evidence="3" id="KW-0201">Cytochrome c-type biogenesis</keyword>
<dbReference type="CDD" id="cd02953">
    <property type="entry name" value="DsbDgamma"/>
    <property type="match status" value="1"/>
</dbReference>
<dbReference type="PANTHER" id="PTHR32234:SF3">
    <property type="entry name" value="SUPPRESSION OF COPPER SENSITIVITY PROTEIN"/>
    <property type="match status" value="1"/>
</dbReference>
<dbReference type="Pfam" id="PF11412">
    <property type="entry name" value="DsbD_N"/>
    <property type="match status" value="1"/>
</dbReference>
<dbReference type="InterPro" id="IPR035671">
    <property type="entry name" value="DsbD_gamma"/>
</dbReference>